<evidence type="ECO:0000256" key="7">
    <source>
        <dbReference type="ARBA" id="ARBA00022691"/>
    </source>
</evidence>
<evidence type="ECO:0000256" key="12">
    <source>
        <dbReference type="ARBA" id="ARBA00047568"/>
    </source>
</evidence>
<dbReference type="PIRSF" id="PIRSF006540">
    <property type="entry name" value="Nop17p"/>
    <property type="match status" value="1"/>
</dbReference>
<evidence type="ECO:0000313" key="14">
    <source>
        <dbReference type="EMBL" id="KKA27874.1"/>
    </source>
</evidence>
<accession>A0A0F4ZBG5</accession>
<dbReference type="PANTHER" id="PTHR10335">
    <property type="entry name" value="RRNA 2-O-METHYLTRANSFERASE FIBRILLARIN"/>
    <property type="match status" value="1"/>
</dbReference>
<proteinExistence type="inferred from homology"/>
<keyword evidence="10" id="KW-0687">Ribonucleoprotein</keyword>
<dbReference type="SMART" id="SM01206">
    <property type="entry name" value="Fibrillarin"/>
    <property type="match status" value="1"/>
</dbReference>
<evidence type="ECO:0000256" key="13">
    <source>
        <dbReference type="SAM" id="MobiDB-lite"/>
    </source>
</evidence>
<evidence type="ECO:0000256" key="1">
    <source>
        <dbReference type="ARBA" id="ARBA00004604"/>
    </source>
</evidence>
<feature type="region of interest" description="Disordered" evidence="13">
    <location>
        <begin position="1"/>
        <end position="77"/>
    </location>
</feature>
<comment type="subcellular location">
    <subcellularLocation>
        <location evidence="1">Nucleus</location>
        <location evidence="1">Nucleolus</location>
    </subcellularLocation>
</comment>
<keyword evidence="4" id="KW-0698">rRNA processing</keyword>
<dbReference type="GO" id="GO:0003723">
    <property type="term" value="F:RNA binding"/>
    <property type="evidence" value="ECO:0007669"/>
    <property type="project" value="UniProtKB-KW"/>
</dbReference>
<dbReference type="InterPro" id="IPR029063">
    <property type="entry name" value="SAM-dependent_MTases_sf"/>
</dbReference>
<protein>
    <recommendedName>
        <fullName evidence="3">rRNA 2'-O-methyltransferase fibrillarin</fullName>
    </recommendedName>
    <alternativeName>
        <fullName evidence="11">Histone-glutamine methyltransferase</fullName>
    </alternativeName>
</protein>
<dbReference type="GO" id="GO:0000494">
    <property type="term" value="P:box C/D sno(s)RNA 3'-end processing"/>
    <property type="evidence" value="ECO:0007669"/>
    <property type="project" value="TreeGrafter"/>
</dbReference>
<reference evidence="14 15" key="1">
    <citation type="submission" date="2015-03" db="EMBL/GenBank/DDBJ databases">
        <authorList>
            <person name="Radwan O."/>
            <person name="Al-Naeli F.A."/>
            <person name="Rendon G.A."/>
            <person name="Fields C."/>
        </authorList>
    </citation>
    <scope>NUCLEOTIDE SEQUENCE [LARGE SCALE GENOMIC DNA]</scope>
    <source>
        <strain evidence="14">CR-DP1</strain>
    </source>
</reference>
<keyword evidence="15" id="KW-1185">Reference proteome</keyword>
<dbReference type="FunFam" id="3.30.200.20:FF:000056">
    <property type="entry name" value="Fibrillarin like 1"/>
    <property type="match status" value="1"/>
</dbReference>
<evidence type="ECO:0000256" key="5">
    <source>
        <dbReference type="ARBA" id="ARBA00022603"/>
    </source>
</evidence>
<dbReference type="GO" id="GO:0032040">
    <property type="term" value="C:small-subunit processome"/>
    <property type="evidence" value="ECO:0007669"/>
    <property type="project" value="TreeGrafter"/>
</dbReference>
<dbReference type="Proteomes" id="UP000033483">
    <property type="component" value="Unassembled WGS sequence"/>
</dbReference>
<evidence type="ECO:0000313" key="15">
    <source>
        <dbReference type="Proteomes" id="UP000033483"/>
    </source>
</evidence>
<dbReference type="PRINTS" id="PR00052">
    <property type="entry name" value="FIBRILLARIN"/>
</dbReference>
<comment type="caution">
    <text evidence="14">The sequence shown here is derived from an EMBL/GenBank/DDBJ whole genome shotgun (WGS) entry which is preliminary data.</text>
</comment>
<keyword evidence="7" id="KW-0949">S-adenosyl-L-methionine</keyword>
<dbReference type="Pfam" id="PF01269">
    <property type="entry name" value="Fibrillarin"/>
    <property type="match status" value="1"/>
</dbReference>
<sequence>MAPPGRGGGGFRGGRGGGAGGRGGARGGSRGGFGGGRGGGRGGGVGGGRGRGGPRGGGRGGARGGRGGAAPKGGNKVVVERHRHEGVFISRGKQDDLVTRSYAPGIAVYGEKRIQTEETTKAEDGSSVVNKIEYRVWNPFRSKIAAGILAGVDNLYIAPGKKVLYLGAASGTSVSHVSDIVGAEGRVYAVEFSIRSGRELLQMSMKRNNINPLVFDARMPVKYRFYIDGMVDVIFCDVAQPNPAQIVYDNARVFLRKGGYVLLSIKASCVDSTRPQEEVYADVVARMRKFNFKPKEQVSLETYERGHALVVFQYNPDYAW</sequence>
<evidence type="ECO:0000256" key="10">
    <source>
        <dbReference type="ARBA" id="ARBA00023274"/>
    </source>
</evidence>
<dbReference type="GO" id="GO:0031428">
    <property type="term" value="C:box C/D methylation guide snoRNP complex"/>
    <property type="evidence" value="ECO:0007669"/>
    <property type="project" value="TreeGrafter"/>
</dbReference>
<comment type="catalytic activity">
    <reaction evidence="12">
        <text>L-glutaminyl-[histone H2A] + S-adenosyl-L-methionine = N(5)-methyl-L-glutaminyl-[histone H2A] + S-adenosyl-L-homocysteine + H(+)</text>
        <dbReference type="Rhea" id="RHEA:50904"/>
        <dbReference type="Rhea" id="RHEA-COMP:12837"/>
        <dbReference type="Rhea" id="RHEA-COMP:12839"/>
        <dbReference type="ChEBI" id="CHEBI:15378"/>
        <dbReference type="ChEBI" id="CHEBI:30011"/>
        <dbReference type="ChEBI" id="CHEBI:57856"/>
        <dbReference type="ChEBI" id="CHEBI:59789"/>
        <dbReference type="ChEBI" id="CHEBI:61891"/>
    </reaction>
</comment>
<evidence type="ECO:0000256" key="4">
    <source>
        <dbReference type="ARBA" id="ARBA00022552"/>
    </source>
</evidence>
<organism evidence="14 15">
    <name type="scientific">Thielaviopsis punctulata</name>
    <dbReference type="NCBI Taxonomy" id="72032"/>
    <lineage>
        <taxon>Eukaryota</taxon>
        <taxon>Fungi</taxon>
        <taxon>Dikarya</taxon>
        <taxon>Ascomycota</taxon>
        <taxon>Pezizomycotina</taxon>
        <taxon>Sordariomycetes</taxon>
        <taxon>Hypocreomycetidae</taxon>
        <taxon>Microascales</taxon>
        <taxon>Ceratocystidaceae</taxon>
        <taxon>Thielaviopsis</taxon>
    </lineage>
</organism>
<evidence type="ECO:0000256" key="6">
    <source>
        <dbReference type="ARBA" id="ARBA00022679"/>
    </source>
</evidence>
<dbReference type="PANTHER" id="PTHR10335:SF17">
    <property type="entry name" value="FIBRILLARIN"/>
    <property type="match status" value="1"/>
</dbReference>
<keyword evidence="5" id="KW-0489">Methyltransferase</keyword>
<dbReference type="InterPro" id="IPR020813">
    <property type="entry name" value="Fibrillarin_CS"/>
</dbReference>
<evidence type="ECO:0000256" key="8">
    <source>
        <dbReference type="ARBA" id="ARBA00022884"/>
    </source>
</evidence>
<dbReference type="OrthoDB" id="1859733at2759"/>
<dbReference type="Gene3D" id="3.40.50.150">
    <property type="entry name" value="Vaccinia Virus protein VP39"/>
    <property type="match status" value="1"/>
</dbReference>
<evidence type="ECO:0000256" key="9">
    <source>
        <dbReference type="ARBA" id="ARBA00023242"/>
    </source>
</evidence>
<keyword evidence="9" id="KW-0539">Nucleus</keyword>
<dbReference type="CDD" id="cd02440">
    <property type="entry name" value="AdoMet_MTases"/>
    <property type="match status" value="1"/>
</dbReference>
<evidence type="ECO:0000256" key="3">
    <source>
        <dbReference type="ARBA" id="ARBA00015190"/>
    </source>
</evidence>
<dbReference type="PROSITE" id="PS00566">
    <property type="entry name" value="FIBRILLARIN"/>
    <property type="match status" value="1"/>
</dbReference>
<comment type="similarity">
    <text evidence="2">Belongs to the methyltransferase superfamily. Fibrillarin family.</text>
</comment>
<dbReference type="GO" id="GO:0008649">
    <property type="term" value="F:rRNA methyltransferase activity"/>
    <property type="evidence" value="ECO:0007669"/>
    <property type="project" value="TreeGrafter"/>
</dbReference>
<evidence type="ECO:0000256" key="2">
    <source>
        <dbReference type="ARBA" id="ARBA00010632"/>
    </source>
</evidence>
<dbReference type="SUPFAM" id="SSF53335">
    <property type="entry name" value="S-adenosyl-L-methionine-dependent methyltransferases"/>
    <property type="match status" value="1"/>
</dbReference>
<evidence type="ECO:0000256" key="11">
    <source>
        <dbReference type="ARBA" id="ARBA00032245"/>
    </source>
</evidence>
<gene>
    <name evidence="14" type="ORF">TD95_004128</name>
</gene>
<dbReference type="HAMAP" id="MF_00351">
    <property type="entry name" value="RNA_methyltransf_FlpA"/>
    <property type="match status" value="1"/>
</dbReference>
<dbReference type="GO" id="GO:1990259">
    <property type="term" value="F:histone H2AQ104 methyltransferase activity"/>
    <property type="evidence" value="ECO:0007669"/>
    <property type="project" value="TreeGrafter"/>
</dbReference>
<feature type="compositionally biased region" description="Gly residues" evidence="13">
    <location>
        <begin position="1"/>
        <end position="71"/>
    </location>
</feature>
<dbReference type="EMBL" id="LAEV01001540">
    <property type="protein sequence ID" value="KKA27874.1"/>
    <property type="molecule type" value="Genomic_DNA"/>
</dbReference>
<dbReference type="InterPro" id="IPR000692">
    <property type="entry name" value="Fibrillarin"/>
</dbReference>
<dbReference type="NCBIfam" id="NF003276">
    <property type="entry name" value="PRK04266.1-2"/>
    <property type="match status" value="1"/>
</dbReference>
<dbReference type="Gene3D" id="3.30.200.20">
    <property type="entry name" value="Phosphorylase Kinase, domain 1"/>
    <property type="match status" value="1"/>
</dbReference>
<name>A0A0F4ZBG5_9PEZI</name>
<keyword evidence="6" id="KW-0808">Transferase</keyword>
<dbReference type="AlphaFoldDB" id="A0A0F4ZBG5"/>
<keyword evidence="8" id="KW-0694">RNA-binding</keyword>